<gene>
    <name evidence="2" type="ORF">U14_00641</name>
</gene>
<dbReference type="Proteomes" id="UP000030700">
    <property type="component" value="Unassembled WGS sequence"/>
</dbReference>
<organism evidence="2">
    <name type="scientific">Candidatus Moduliflexus flocculans</name>
    <dbReference type="NCBI Taxonomy" id="1499966"/>
    <lineage>
        <taxon>Bacteria</taxon>
        <taxon>Candidatus Moduliflexota</taxon>
        <taxon>Candidatus Moduliflexia</taxon>
        <taxon>Candidatus Moduliflexales</taxon>
        <taxon>Candidatus Moduliflexaceae</taxon>
    </lineage>
</organism>
<dbReference type="GO" id="GO:0016787">
    <property type="term" value="F:hydrolase activity"/>
    <property type="evidence" value="ECO:0007669"/>
    <property type="project" value="UniProtKB-KW"/>
</dbReference>
<dbReference type="EMBL" id="DF820455">
    <property type="protein sequence ID" value="GAK49419.1"/>
    <property type="molecule type" value="Genomic_DNA"/>
</dbReference>
<proteinExistence type="predicted"/>
<dbReference type="SUPFAM" id="SSF51556">
    <property type="entry name" value="Metallo-dependent hydrolases"/>
    <property type="match status" value="1"/>
</dbReference>
<evidence type="ECO:0000313" key="3">
    <source>
        <dbReference type="Proteomes" id="UP000030700"/>
    </source>
</evidence>
<keyword evidence="2" id="KW-0378">Hydrolase</keyword>
<dbReference type="Gene3D" id="3.20.20.140">
    <property type="entry name" value="Metal-dependent hydrolases"/>
    <property type="match status" value="1"/>
</dbReference>
<feature type="domain" description="Amidohydrolase-related" evidence="1">
    <location>
        <begin position="2"/>
        <end position="92"/>
    </location>
</feature>
<protein>
    <submittedName>
        <fullName evidence="2">Amidohydrolase 2</fullName>
    </submittedName>
</protein>
<name>A0A0S6VQH1_9BACT</name>
<dbReference type="InterPro" id="IPR006680">
    <property type="entry name" value="Amidohydro-rel"/>
</dbReference>
<reference evidence="2" key="1">
    <citation type="journal article" date="2015" name="PeerJ">
        <title>First genomic representation of candidate bacterial phylum KSB3 points to enhanced environmental sensing as a trigger of wastewater bulking.</title>
        <authorList>
            <person name="Sekiguchi Y."/>
            <person name="Ohashi A."/>
            <person name="Parks D.H."/>
            <person name="Yamauchi T."/>
            <person name="Tyson G.W."/>
            <person name="Hugenholtz P."/>
        </authorList>
    </citation>
    <scope>NUCLEOTIDE SEQUENCE [LARGE SCALE GENOMIC DNA]</scope>
</reference>
<dbReference type="Pfam" id="PF04909">
    <property type="entry name" value="Amidohydro_2"/>
    <property type="match status" value="1"/>
</dbReference>
<keyword evidence="3" id="KW-1185">Reference proteome</keyword>
<sequence length="107" mass="11987">MPVVLAHAGIAQYELAIQLAQRHEQVSLEISGQPAQHIRQALDALGAERLLFGSDWPFWNQRHALRAVRDAADGDVAVEEAIFSANAARLLQLDRQYMAIKRMIPFL</sequence>
<dbReference type="InterPro" id="IPR032466">
    <property type="entry name" value="Metal_Hydrolase"/>
</dbReference>
<dbReference type="AlphaFoldDB" id="A0A0S6VQH1"/>
<evidence type="ECO:0000259" key="1">
    <source>
        <dbReference type="Pfam" id="PF04909"/>
    </source>
</evidence>
<dbReference type="STRING" id="1499966.U14_00641"/>
<dbReference type="HOGENOM" id="CLU_2204827_0_0_0"/>
<accession>A0A0S6VQH1</accession>
<evidence type="ECO:0000313" key="2">
    <source>
        <dbReference type="EMBL" id="GAK49419.1"/>
    </source>
</evidence>